<accession>A0A7H0H642</accession>
<reference evidence="1 2" key="1">
    <citation type="submission" date="2020-08" db="EMBL/GenBank/DDBJ databases">
        <title>Genome sequence of Tessaracoccus defluvii JCM 17540T.</title>
        <authorList>
            <person name="Hyun D.-W."/>
            <person name="Bae J.-W."/>
        </authorList>
    </citation>
    <scope>NUCLEOTIDE SEQUENCE [LARGE SCALE GENOMIC DNA]</scope>
    <source>
        <strain evidence="1 2">JCM 17540</strain>
    </source>
</reference>
<organism evidence="1 2">
    <name type="scientific">Tessaracoccus defluvii</name>
    <dbReference type="NCBI Taxonomy" id="1285901"/>
    <lineage>
        <taxon>Bacteria</taxon>
        <taxon>Bacillati</taxon>
        <taxon>Actinomycetota</taxon>
        <taxon>Actinomycetes</taxon>
        <taxon>Propionibacteriales</taxon>
        <taxon>Propionibacteriaceae</taxon>
        <taxon>Tessaracoccus</taxon>
    </lineage>
</organism>
<protein>
    <submittedName>
        <fullName evidence="1">Uncharacterized protein</fullName>
    </submittedName>
</protein>
<dbReference type="KEGG" id="tdf:H9L22_00210"/>
<keyword evidence="2" id="KW-1185">Reference proteome</keyword>
<dbReference type="AlphaFoldDB" id="A0A7H0H642"/>
<dbReference type="EMBL" id="CP060789">
    <property type="protein sequence ID" value="QNP56008.1"/>
    <property type="molecule type" value="Genomic_DNA"/>
</dbReference>
<evidence type="ECO:0000313" key="1">
    <source>
        <dbReference type="EMBL" id="QNP56008.1"/>
    </source>
</evidence>
<gene>
    <name evidence="1" type="ORF">H9L22_00210</name>
</gene>
<name>A0A7H0H642_9ACTN</name>
<evidence type="ECO:0000313" key="2">
    <source>
        <dbReference type="Proteomes" id="UP000516117"/>
    </source>
</evidence>
<dbReference type="Proteomes" id="UP000516117">
    <property type="component" value="Chromosome"/>
</dbReference>
<dbReference type="RefSeq" id="WP_187721128.1">
    <property type="nucleotide sequence ID" value="NZ_BAABBL010000029.1"/>
</dbReference>
<sequence length="71" mass="7903">MMEYEIDNDGLVSLRLSADEVLTLRHCVIESLEALGEVEFLIRTGGPKVEAEELLTVLKRVSVALAHRVKP</sequence>
<proteinExistence type="predicted"/>